<dbReference type="InterPro" id="IPR036388">
    <property type="entry name" value="WH-like_DNA-bd_sf"/>
</dbReference>
<protein>
    <submittedName>
        <fullName evidence="5">Uncharacterized protein</fullName>
    </submittedName>
</protein>
<dbReference type="KEGG" id="ccot:CCAX7_27640"/>
<keyword evidence="6" id="KW-1185">Reference proteome</keyword>
<accession>A0A402CTK1</accession>
<dbReference type="GO" id="GO:0003677">
    <property type="term" value="F:DNA binding"/>
    <property type="evidence" value="ECO:0007669"/>
    <property type="project" value="UniProtKB-KW"/>
</dbReference>
<dbReference type="GO" id="GO:0045892">
    <property type="term" value="P:negative regulation of DNA-templated transcription"/>
    <property type="evidence" value="ECO:0007669"/>
    <property type="project" value="InterPro"/>
</dbReference>
<organism evidence="5 6">
    <name type="scientific">Capsulimonas corticalis</name>
    <dbReference type="NCBI Taxonomy" id="2219043"/>
    <lineage>
        <taxon>Bacteria</taxon>
        <taxon>Bacillati</taxon>
        <taxon>Armatimonadota</taxon>
        <taxon>Armatimonadia</taxon>
        <taxon>Capsulimonadales</taxon>
        <taxon>Capsulimonadaceae</taxon>
        <taxon>Capsulimonas</taxon>
    </lineage>
</organism>
<dbReference type="OrthoDB" id="122824at2"/>
<evidence type="ECO:0000256" key="1">
    <source>
        <dbReference type="ARBA" id="ARBA00011046"/>
    </source>
</evidence>
<evidence type="ECO:0000313" key="6">
    <source>
        <dbReference type="Proteomes" id="UP000287394"/>
    </source>
</evidence>
<dbReference type="Gene3D" id="1.10.10.10">
    <property type="entry name" value="Winged helix-like DNA-binding domain superfamily/Winged helix DNA-binding domain"/>
    <property type="match status" value="1"/>
</dbReference>
<dbReference type="Pfam" id="PF03965">
    <property type="entry name" value="Penicillinase_R"/>
    <property type="match status" value="1"/>
</dbReference>
<proteinExistence type="inferred from homology"/>
<dbReference type="PIRSF" id="PIRSF019455">
    <property type="entry name" value="CopR_AtkY"/>
    <property type="match status" value="1"/>
</dbReference>
<evidence type="ECO:0000256" key="3">
    <source>
        <dbReference type="ARBA" id="ARBA00023125"/>
    </source>
</evidence>
<keyword evidence="2" id="KW-0805">Transcription regulation</keyword>
<gene>
    <name evidence="5" type="ORF">CCAX7_27640</name>
</gene>
<evidence type="ECO:0000256" key="2">
    <source>
        <dbReference type="ARBA" id="ARBA00023015"/>
    </source>
</evidence>
<keyword evidence="4" id="KW-0804">Transcription</keyword>
<evidence type="ECO:0000256" key="4">
    <source>
        <dbReference type="ARBA" id="ARBA00023163"/>
    </source>
</evidence>
<name>A0A402CTK1_9BACT</name>
<evidence type="ECO:0000313" key="5">
    <source>
        <dbReference type="EMBL" id="BDI30713.1"/>
    </source>
</evidence>
<dbReference type="Proteomes" id="UP000287394">
    <property type="component" value="Chromosome"/>
</dbReference>
<reference evidence="5 6" key="1">
    <citation type="journal article" date="2019" name="Int. J. Syst. Evol. Microbiol.">
        <title>Capsulimonas corticalis gen. nov., sp. nov., an aerobic capsulated bacterium, of a novel bacterial order, Capsulimonadales ord. nov., of the class Armatimonadia of the phylum Armatimonadetes.</title>
        <authorList>
            <person name="Li J."/>
            <person name="Kudo C."/>
            <person name="Tonouchi A."/>
        </authorList>
    </citation>
    <scope>NUCLEOTIDE SEQUENCE [LARGE SCALE GENOMIC DNA]</scope>
    <source>
        <strain evidence="5 6">AX-7</strain>
    </source>
</reference>
<dbReference type="EMBL" id="AP025739">
    <property type="protein sequence ID" value="BDI30713.1"/>
    <property type="molecule type" value="Genomic_DNA"/>
</dbReference>
<dbReference type="SUPFAM" id="SSF46785">
    <property type="entry name" value="Winged helix' DNA-binding domain"/>
    <property type="match status" value="1"/>
</dbReference>
<dbReference type="AlphaFoldDB" id="A0A402CTK1"/>
<dbReference type="InterPro" id="IPR005650">
    <property type="entry name" value="BlaI_family"/>
</dbReference>
<sequence length="132" mass="15158">MWSQYKINKNGLDGVLGTLERQIMSVVWELGEATVSEVHERIESQISYETVKTVMARLVEKELLLRTLHKRAYVYRAAISQETLETQVSRKMLDSLLTGFGSTAISQFADLLKERPERLEELRALLSEIESE</sequence>
<comment type="similarity">
    <text evidence="1">Belongs to the BlaI transcriptional regulatory family.</text>
</comment>
<dbReference type="InterPro" id="IPR036390">
    <property type="entry name" value="WH_DNA-bd_sf"/>
</dbReference>
<dbReference type="RefSeq" id="WP_119320690.1">
    <property type="nucleotide sequence ID" value="NZ_AP025739.1"/>
</dbReference>
<keyword evidence="3" id="KW-0238">DNA-binding</keyword>